<dbReference type="OrthoDB" id="5598152at2"/>
<evidence type="ECO:0000259" key="2">
    <source>
        <dbReference type="Pfam" id="PF01012"/>
    </source>
</evidence>
<dbReference type="Gene3D" id="3.40.50.620">
    <property type="entry name" value="HUPs"/>
    <property type="match status" value="1"/>
</dbReference>
<keyword evidence="1" id="KW-0813">Transport</keyword>
<evidence type="ECO:0000313" key="4">
    <source>
        <dbReference type="Proteomes" id="UP000388235"/>
    </source>
</evidence>
<accession>A0A5Q2Q7H1</accession>
<dbReference type="EMBL" id="CP045871">
    <property type="protein sequence ID" value="QGG80429.1"/>
    <property type="molecule type" value="Genomic_DNA"/>
</dbReference>
<dbReference type="InterPro" id="IPR014729">
    <property type="entry name" value="Rossmann-like_a/b/a_fold"/>
</dbReference>
<dbReference type="InterPro" id="IPR014730">
    <property type="entry name" value="ETF_a/b_N"/>
</dbReference>
<keyword evidence="4" id="KW-1185">Reference proteome</keyword>
<keyword evidence="1" id="KW-0249">Electron transport</keyword>
<name>A0A5Q2Q7H1_9GAMM</name>
<evidence type="ECO:0000313" key="3">
    <source>
        <dbReference type="EMBL" id="QGG80429.1"/>
    </source>
</evidence>
<protein>
    <recommendedName>
        <fullName evidence="2">Electron transfer flavoprotein alpha/beta-subunit N-terminal domain-containing protein</fullName>
    </recommendedName>
</protein>
<dbReference type="KEGG" id="llp:GH975_07525"/>
<dbReference type="Proteomes" id="UP000388235">
    <property type="component" value="Chromosome"/>
</dbReference>
<sequence>MNITVCVSLARHPKSGRLMLAPNDARALAVARSLVDKPRLVHVGPKGHEWALRQYLGLGFERIQRIEPNSDDIAALLAGFLLSTGPHDLVLCGHQAQGQDDSGTLPYLVAASLGMALVDQVLGLAADGDGFDATQFLPKGKRRVMRIAQGTVVTVSQNAPLTLEYVARRARTGVIVEAQATPLLVSSTAVMWTQEPAKPGHQRLTIKSTKSGWDRFSQRMAVSAGGGEVIRGDDPEAASRVLDLLASKGLIS</sequence>
<dbReference type="SUPFAM" id="SSF52402">
    <property type="entry name" value="Adenine nucleotide alpha hydrolases-like"/>
    <property type="match status" value="1"/>
</dbReference>
<reference evidence="3 4" key="1">
    <citation type="submission" date="2019-11" db="EMBL/GenBank/DDBJ databases">
        <authorList>
            <person name="Khan S.A."/>
            <person name="Jeon C.O."/>
            <person name="Chun B.H."/>
        </authorList>
    </citation>
    <scope>NUCLEOTIDE SEQUENCE [LARGE SCALE GENOMIC DNA]</scope>
    <source>
        <strain evidence="3 4">IMCC 1097</strain>
    </source>
</reference>
<gene>
    <name evidence="3" type="ORF">GH975_07525</name>
</gene>
<evidence type="ECO:0000256" key="1">
    <source>
        <dbReference type="ARBA" id="ARBA00022982"/>
    </source>
</evidence>
<dbReference type="RefSeq" id="WP_153713933.1">
    <property type="nucleotide sequence ID" value="NZ_CP045871.1"/>
</dbReference>
<feature type="domain" description="Electron transfer flavoprotein alpha/beta-subunit N-terminal" evidence="2">
    <location>
        <begin position="19"/>
        <end position="181"/>
    </location>
</feature>
<proteinExistence type="predicted"/>
<dbReference type="Pfam" id="PF01012">
    <property type="entry name" value="ETF"/>
    <property type="match status" value="1"/>
</dbReference>
<organism evidence="3 4">
    <name type="scientific">Litorivicinus lipolyticus</name>
    <dbReference type="NCBI Taxonomy" id="418701"/>
    <lineage>
        <taxon>Bacteria</taxon>
        <taxon>Pseudomonadati</taxon>
        <taxon>Pseudomonadota</taxon>
        <taxon>Gammaproteobacteria</taxon>
        <taxon>Oceanospirillales</taxon>
        <taxon>Litorivicinaceae</taxon>
        <taxon>Litorivicinus</taxon>
    </lineage>
</organism>
<dbReference type="AlphaFoldDB" id="A0A5Q2Q7H1"/>